<organism evidence="1 2">
    <name type="scientific">Sphaerisporangium flaviroseum</name>
    <dbReference type="NCBI Taxonomy" id="509199"/>
    <lineage>
        <taxon>Bacteria</taxon>
        <taxon>Bacillati</taxon>
        <taxon>Actinomycetota</taxon>
        <taxon>Actinomycetes</taxon>
        <taxon>Streptosporangiales</taxon>
        <taxon>Streptosporangiaceae</taxon>
        <taxon>Sphaerisporangium</taxon>
    </lineage>
</organism>
<keyword evidence="2" id="KW-1185">Reference proteome</keyword>
<proteinExistence type="predicted"/>
<reference evidence="2" key="1">
    <citation type="journal article" date="2019" name="Int. J. Syst. Evol. Microbiol.">
        <title>The Global Catalogue of Microorganisms (GCM) 10K type strain sequencing project: providing services to taxonomists for standard genome sequencing and annotation.</title>
        <authorList>
            <consortium name="The Broad Institute Genomics Platform"/>
            <consortium name="The Broad Institute Genome Sequencing Center for Infectious Disease"/>
            <person name="Wu L."/>
            <person name="Ma J."/>
        </authorList>
    </citation>
    <scope>NUCLEOTIDE SEQUENCE [LARGE SCALE GENOMIC DNA]</scope>
    <source>
        <strain evidence="2">JCM 16908</strain>
    </source>
</reference>
<protein>
    <submittedName>
        <fullName evidence="1">Uncharacterized protein</fullName>
    </submittedName>
</protein>
<name>A0ABP7H842_9ACTN</name>
<accession>A0ABP7H842</accession>
<comment type="caution">
    <text evidence="1">The sequence shown here is derived from an EMBL/GenBank/DDBJ whole genome shotgun (WGS) entry which is preliminary data.</text>
</comment>
<evidence type="ECO:0000313" key="2">
    <source>
        <dbReference type="Proteomes" id="UP001500888"/>
    </source>
</evidence>
<sequence length="85" mass="9179">MAMAVTLAELRAKYGRNWLVSDAVGGGWYAVRRHSLSREVLERGLSNVRCAATLAALAAGLTAETELEERLLRGGEALEQAASRH</sequence>
<gene>
    <name evidence="1" type="ORF">GCM10022226_01180</name>
</gene>
<evidence type="ECO:0000313" key="1">
    <source>
        <dbReference type="EMBL" id="GAA3786801.1"/>
    </source>
</evidence>
<dbReference type="Proteomes" id="UP001500888">
    <property type="component" value="Unassembled WGS sequence"/>
</dbReference>
<dbReference type="EMBL" id="BAAAZR010000001">
    <property type="protein sequence ID" value="GAA3786801.1"/>
    <property type="molecule type" value="Genomic_DNA"/>
</dbReference>